<protein>
    <submittedName>
        <fullName evidence="2">Uncharacterized protein</fullName>
    </submittedName>
</protein>
<reference evidence="2 3" key="1">
    <citation type="journal article" date="2021" name="Elife">
        <title>Chloroplast acquisition without the gene transfer in kleptoplastic sea slugs, Plakobranchus ocellatus.</title>
        <authorList>
            <person name="Maeda T."/>
            <person name="Takahashi S."/>
            <person name="Yoshida T."/>
            <person name="Shimamura S."/>
            <person name="Takaki Y."/>
            <person name="Nagai Y."/>
            <person name="Toyoda A."/>
            <person name="Suzuki Y."/>
            <person name="Arimoto A."/>
            <person name="Ishii H."/>
            <person name="Satoh N."/>
            <person name="Nishiyama T."/>
            <person name="Hasebe M."/>
            <person name="Maruyama T."/>
            <person name="Minagawa J."/>
            <person name="Obokata J."/>
            <person name="Shigenobu S."/>
        </authorList>
    </citation>
    <scope>NUCLEOTIDE SEQUENCE [LARGE SCALE GENOMIC DNA]</scope>
</reference>
<proteinExistence type="predicted"/>
<feature type="region of interest" description="Disordered" evidence="1">
    <location>
        <begin position="37"/>
        <end position="92"/>
    </location>
</feature>
<evidence type="ECO:0000313" key="2">
    <source>
        <dbReference type="EMBL" id="GFO19374.1"/>
    </source>
</evidence>
<gene>
    <name evidence="2" type="ORF">PoB_004587900</name>
</gene>
<dbReference type="Proteomes" id="UP000735302">
    <property type="component" value="Unassembled WGS sequence"/>
</dbReference>
<comment type="caution">
    <text evidence="2">The sequence shown here is derived from an EMBL/GenBank/DDBJ whole genome shotgun (WGS) entry which is preliminary data.</text>
</comment>
<keyword evidence="3" id="KW-1185">Reference proteome</keyword>
<accession>A0AAV4BKC2</accession>
<name>A0AAV4BKC2_9GAST</name>
<evidence type="ECO:0000256" key="1">
    <source>
        <dbReference type="SAM" id="MobiDB-lite"/>
    </source>
</evidence>
<dbReference type="AlphaFoldDB" id="A0AAV4BKC2"/>
<evidence type="ECO:0000313" key="3">
    <source>
        <dbReference type="Proteomes" id="UP000735302"/>
    </source>
</evidence>
<feature type="compositionally biased region" description="Polar residues" evidence="1">
    <location>
        <begin position="69"/>
        <end position="81"/>
    </location>
</feature>
<dbReference type="EMBL" id="BLXT01005065">
    <property type="protein sequence ID" value="GFO19374.1"/>
    <property type="molecule type" value="Genomic_DNA"/>
</dbReference>
<sequence length="92" mass="10195">MLRDCFVCGINDTRLLLSEKDLRFLKALEIAQAMGATTEGASDIGPTTRGEVNYSKKGNKHLALRREVNNGNPNETKTFSEYSRCGGPHHKD</sequence>
<organism evidence="2 3">
    <name type="scientific">Plakobranchus ocellatus</name>
    <dbReference type="NCBI Taxonomy" id="259542"/>
    <lineage>
        <taxon>Eukaryota</taxon>
        <taxon>Metazoa</taxon>
        <taxon>Spiralia</taxon>
        <taxon>Lophotrochozoa</taxon>
        <taxon>Mollusca</taxon>
        <taxon>Gastropoda</taxon>
        <taxon>Heterobranchia</taxon>
        <taxon>Euthyneura</taxon>
        <taxon>Panpulmonata</taxon>
        <taxon>Sacoglossa</taxon>
        <taxon>Placobranchoidea</taxon>
        <taxon>Plakobranchidae</taxon>
        <taxon>Plakobranchus</taxon>
    </lineage>
</organism>